<sequence length="200" mass="22217">MASKPTPTDYTYPLQQLFDLHKAFTPTQLPQPPPFISTTSSYQTPFNNPFLNVLSKFTKRMATNSTHTTPPQPSSDPPATRQIWPPYFAAPSCIVGTLVLLTLLLTGIFSILHRRQRGARRRALALEDDVEFGKLVIDGVIVDDIEISDFKVPEEELEEDDDTDELCLLLTAPRPVTRVGVHGGLEAQFEEVRTVGGRGV</sequence>
<keyword evidence="3" id="KW-1185">Reference proteome</keyword>
<keyword evidence="1" id="KW-0472">Membrane</keyword>
<organism evidence="2 3">
    <name type="scientific">Amniculicola lignicola CBS 123094</name>
    <dbReference type="NCBI Taxonomy" id="1392246"/>
    <lineage>
        <taxon>Eukaryota</taxon>
        <taxon>Fungi</taxon>
        <taxon>Dikarya</taxon>
        <taxon>Ascomycota</taxon>
        <taxon>Pezizomycotina</taxon>
        <taxon>Dothideomycetes</taxon>
        <taxon>Pleosporomycetidae</taxon>
        <taxon>Pleosporales</taxon>
        <taxon>Amniculicolaceae</taxon>
        <taxon>Amniculicola</taxon>
    </lineage>
</organism>
<dbReference type="Proteomes" id="UP000799779">
    <property type="component" value="Unassembled WGS sequence"/>
</dbReference>
<accession>A0A6A5WZY8</accession>
<feature type="transmembrane region" description="Helical" evidence="1">
    <location>
        <begin position="87"/>
        <end position="112"/>
    </location>
</feature>
<keyword evidence="1" id="KW-0812">Transmembrane</keyword>
<evidence type="ECO:0000256" key="1">
    <source>
        <dbReference type="SAM" id="Phobius"/>
    </source>
</evidence>
<proteinExistence type="predicted"/>
<gene>
    <name evidence="2" type="ORF">P154DRAFT_532591</name>
</gene>
<evidence type="ECO:0000313" key="3">
    <source>
        <dbReference type="Proteomes" id="UP000799779"/>
    </source>
</evidence>
<evidence type="ECO:0000313" key="2">
    <source>
        <dbReference type="EMBL" id="KAF2003106.1"/>
    </source>
</evidence>
<name>A0A6A5WZY8_9PLEO</name>
<protein>
    <submittedName>
        <fullName evidence="2">Uncharacterized protein</fullName>
    </submittedName>
</protein>
<dbReference type="AlphaFoldDB" id="A0A6A5WZY8"/>
<keyword evidence="1" id="KW-1133">Transmembrane helix</keyword>
<dbReference type="EMBL" id="ML977574">
    <property type="protein sequence ID" value="KAF2003106.1"/>
    <property type="molecule type" value="Genomic_DNA"/>
</dbReference>
<reference evidence="2" key="1">
    <citation type="journal article" date="2020" name="Stud. Mycol.">
        <title>101 Dothideomycetes genomes: a test case for predicting lifestyles and emergence of pathogens.</title>
        <authorList>
            <person name="Haridas S."/>
            <person name="Albert R."/>
            <person name="Binder M."/>
            <person name="Bloem J."/>
            <person name="Labutti K."/>
            <person name="Salamov A."/>
            <person name="Andreopoulos B."/>
            <person name="Baker S."/>
            <person name="Barry K."/>
            <person name="Bills G."/>
            <person name="Bluhm B."/>
            <person name="Cannon C."/>
            <person name="Castanera R."/>
            <person name="Culley D."/>
            <person name="Daum C."/>
            <person name="Ezra D."/>
            <person name="Gonzalez J."/>
            <person name="Henrissat B."/>
            <person name="Kuo A."/>
            <person name="Liang C."/>
            <person name="Lipzen A."/>
            <person name="Lutzoni F."/>
            <person name="Magnuson J."/>
            <person name="Mondo S."/>
            <person name="Nolan M."/>
            <person name="Ohm R."/>
            <person name="Pangilinan J."/>
            <person name="Park H.-J."/>
            <person name="Ramirez L."/>
            <person name="Alfaro M."/>
            <person name="Sun H."/>
            <person name="Tritt A."/>
            <person name="Yoshinaga Y."/>
            <person name="Zwiers L.-H."/>
            <person name="Turgeon B."/>
            <person name="Goodwin S."/>
            <person name="Spatafora J."/>
            <person name="Crous P."/>
            <person name="Grigoriev I."/>
        </authorList>
    </citation>
    <scope>NUCLEOTIDE SEQUENCE</scope>
    <source>
        <strain evidence="2">CBS 123094</strain>
    </source>
</reference>